<dbReference type="Pfam" id="PF04191">
    <property type="entry name" value="PEMT"/>
    <property type="match status" value="1"/>
</dbReference>
<keyword evidence="4 5" id="KW-0472">Membrane</keyword>
<sequence>MANSGENQHKHNVHKVLAHSYSMYFVLFLVGVTLDLIFKIKIFISSFMAPMGAFLLIFGSILILWAQLTSRNLKKENISKETFCHGPYCFTRTPTNSGLFSLMFGFGIITNSFFVVLSALLSFIIGKFVFLNKEEKILVEKYGTPYLEYKKTVRF</sequence>
<keyword evidence="2 5" id="KW-0812">Transmembrane</keyword>
<dbReference type="Gene3D" id="1.20.120.1630">
    <property type="match status" value="1"/>
</dbReference>
<evidence type="ECO:0008006" key="8">
    <source>
        <dbReference type="Google" id="ProtNLM"/>
    </source>
</evidence>
<comment type="subcellular location">
    <subcellularLocation>
        <location evidence="1">Endomembrane system</location>
        <topology evidence="1">Multi-pass membrane protein</topology>
    </subcellularLocation>
</comment>
<feature type="transmembrane region" description="Helical" evidence="5">
    <location>
        <begin position="102"/>
        <end position="126"/>
    </location>
</feature>
<organism evidence="6 7">
    <name type="scientific">Candidatus Nomurabacteria bacterium GW2011_GWF2_43_24</name>
    <dbReference type="NCBI Taxonomy" id="1618778"/>
    <lineage>
        <taxon>Bacteria</taxon>
        <taxon>Candidatus Nomuraibacteriota</taxon>
    </lineage>
</organism>
<evidence type="ECO:0000256" key="3">
    <source>
        <dbReference type="ARBA" id="ARBA00022989"/>
    </source>
</evidence>
<evidence type="ECO:0000313" key="6">
    <source>
        <dbReference type="EMBL" id="KKT10343.1"/>
    </source>
</evidence>
<proteinExistence type="predicted"/>
<evidence type="ECO:0000256" key="5">
    <source>
        <dbReference type="SAM" id="Phobius"/>
    </source>
</evidence>
<reference evidence="6 7" key="1">
    <citation type="journal article" date="2015" name="Nature">
        <title>rRNA introns, odd ribosomes, and small enigmatic genomes across a large radiation of phyla.</title>
        <authorList>
            <person name="Brown C.T."/>
            <person name="Hug L.A."/>
            <person name="Thomas B.C."/>
            <person name="Sharon I."/>
            <person name="Castelle C.J."/>
            <person name="Singh A."/>
            <person name="Wilkins M.J."/>
            <person name="Williams K.H."/>
            <person name="Banfield J.F."/>
        </authorList>
    </citation>
    <scope>NUCLEOTIDE SEQUENCE [LARGE SCALE GENOMIC DNA]</scope>
</reference>
<dbReference type="Proteomes" id="UP000033907">
    <property type="component" value="Unassembled WGS sequence"/>
</dbReference>
<name>A0A0G1EKJ8_9BACT</name>
<evidence type="ECO:0000313" key="7">
    <source>
        <dbReference type="Proteomes" id="UP000033907"/>
    </source>
</evidence>
<protein>
    <recommendedName>
        <fullName evidence="8">Isoprenylcysteine carboxyl methyltransferase</fullName>
    </recommendedName>
</protein>
<gene>
    <name evidence="6" type="ORF">UV91_C0014G0008</name>
</gene>
<dbReference type="EMBL" id="LCGH01000014">
    <property type="protein sequence ID" value="KKT10343.1"/>
    <property type="molecule type" value="Genomic_DNA"/>
</dbReference>
<dbReference type="AlphaFoldDB" id="A0A0G1EKJ8"/>
<accession>A0A0G1EKJ8</accession>
<feature type="transmembrane region" description="Helical" evidence="5">
    <location>
        <begin position="20"/>
        <end position="38"/>
    </location>
</feature>
<evidence type="ECO:0000256" key="2">
    <source>
        <dbReference type="ARBA" id="ARBA00022692"/>
    </source>
</evidence>
<comment type="caution">
    <text evidence="6">The sequence shown here is derived from an EMBL/GenBank/DDBJ whole genome shotgun (WGS) entry which is preliminary data.</text>
</comment>
<dbReference type="InterPro" id="IPR007318">
    <property type="entry name" value="Phopholipid_MeTrfase"/>
</dbReference>
<evidence type="ECO:0000256" key="4">
    <source>
        <dbReference type="ARBA" id="ARBA00023136"/>
    </source>
</evidence>
<keyword evidence="3 5" id="KW-1133">Transmembrane helix</keyword>
<dbReference type="GO" id="GO:0012505">
    <property type="term" value="C:endomembrane system"/>
    <property type="evidence" value="ECO:0007669"/>
    <property type="project" value="UniProtKB-SubCell"/>
</dbReference>
<evidence type="ECO:0000256" key="1">
    <source>
        <dbReference type="ARBA" id="ARBA00004127"/>
    </source>
</evidence>
<feature type="transmembrane region" description="Helical" evidence="5">
    <location>
        <begin position="47"/>
        <end position="68"/>
    </location>
</feature>